<dbReference type="AlphaFoldDB" id="A0A0A9ABV5"/>
<reference evidence="2" key="2">
    <citation type="journal article" date="2015" name="Data Brief">
        <title>Shoot transcriptome of the giant reed, Arundo donax.</title>
        <authorList>
            <person name="Barrero R.A."/>
            <person name="Guerrero F.D."/>
            <person name="Moolhuijzen P."/>
            <person name="Goolsby J.A."/>
            <person name="Tidwell J."/>
            <person name="Bellgard S.E."/>
            <person name="Bellgard M.I."/>
        </authorList>
    </citation>
    <scope>NUCLEOTIDE SEQUENCE</scope>
    <source>
        <tissue evidence="2">Shoot tissue taken approximately 20 cm above the soil surface</tissue>
    </source>
</reference>
<organism evidence="2">
    <name type="scientific">Arundo donax</name>
    <name type="common">Giant reed</name>
    <name type="synonym">Donax arundinaceus</name>
    <dbReference type="NCBI Taxonomy" id="35708"/>
    <lineage>
        <taxon>Eukaryota</taxon>
        <taxon>Viridiplantae</taxon>
        <taxon>Streptophyta</taxon>
        <taxon>Embryophyta</taxon>
        <taxon>Tracheophyta</taxon>
        <taxon>Spermatophyta</taxon>
        <taxon>Magnoliopsida</taxon>
        <taxon>Liliopsida</taxon>
        <taxon>Poales</taxon>
        <taxon>Poaceae</taxon>
        <taxon>PACMAD clade</taxon>
        <taxon>Arundinoideae</taxon>
        <taxon>Arundineae</taxon>
        <taxon>Arundo</taxon>
    </lineage>
</organism>
<sequence length="23" mass="2124">MAGGPALEGGAVGGRRSSPRPSG</sequence>
<protein>
    <submittedName>
        <fullName evidence="2">Uncharacterized protein</fullName>
    </submittedName>
</protein>
<feature type="compositionally biased region" description="Gly residues" evidence="1">
    <location>
        <begin position="1"/>
        <end position="13"/>
    </location>
</feature>
<evidence type="ECO:0000256" key="1">
    <source>
        <dbReference type="SAM" id="MobiDB-lite"/>
    </source>
</evidence>
<feature type="region of interest" description="Disordered" evidence="1">
    <location>
        <begin position="1"/>
        <end position="23"/>
    </location>
</feature>
<dbReference type="EMBL" id="GBRH01253353">
    <property type="protein sequence ID" value="JAD44542.1"/>
    <property type="molecule type" value="Transcribed_RNA"/>
</dbReference>
<accession>A0A0A9ABV5</accession>
<name>A0A0A9ABV5_ARUDO</name>
<proteinExistence type="predicted"/>
<evidence type="ECO:0000313" key="2">
    <source>
        <dbReference type="EMBL" id="JAD44542.1"/>
    </source>
</evidence>
<reference evidence="2" key="1">
    <citation type="submission" date="2014-09" db="EMBL/GenBank/DDBJ databases">
        <authorList>
            <person name="Magalhaes I.L.F."/>
            <person name="Oliveira U."/>
            <person name="Santos F.R."/>
            <person name="Vidigal T.H.D.A."/>
            <person name="Brescovit A.D."/>
            <person name="Santos A.J."/>
        </authorList>
    </citation>
    <scope>NUCLEOTIDE SEQUENCE</scope>
    <source>
        <tissue evidence="2">Shoot tissue taken approximately 20 cm above the soil surface</tissue>
    </source>
</reference>